<feature type="compositionally biased region" description="Low complexity" evidence="1">
    <location>
        <begin position="212"/>
        <end position="225"/>
    </location>
</feature>
<reference evidence="3" key="1">
    <citation type="journal article" date="2023" name="G3 (Bethesda)">
        <title>Whole genome assemblies of Zophobas morio and Tenebrio molitor.</title>
        <authorList>
            <person name="Kaur S."/>
            <person name="Stinson S.A."/>
            <person name="diCenzo G.C."/>
        </authorList>
    </citation>
    <scope>NUCLEOTIDE SEQUENCE</scope>
    <source>
        <strain evidence="3">QUZm001</strain>
    </source>
</reference>
<protein>
    <submittedName>
        <fullName evidence="3">Uncharacterized protein</fullName>
    </submittedName>
</protein>
<dbReference type="SUPFAM" id="SSF47565">
    <property type="entry name" value="Insect pheromone/odorant-binding proteins"/>
    <property type="match status" value="1"/>
</dbReference>
<dbReference type="EMBL" id="JALNTZ010000006">
    <property type="protein sequence ID" value="KAJ3649726.1"/>
    <property type="molecule type" value="Genomic_DNA"/>
</dbReference>
<sequence>MKTLILCVLFSLYTIPNVTQTAENSSNKLGDVLKNHTKAVYNSTKNQQDEEENLLKQETHKLLSECGVETSDNNYDDNDYYGNRRGSNKPRRGNNYDFGDSGSRRKNSNRRRNNNRDKSNESGDYGNSYNNRYGNRNNGNRYSNYDNDSDDDNDSNESNHRHGNRKQQSNSNKRYGNKRYNNENYSDEEESSESNQGGYNNKGMKRFNRTASSSNNKGYSNNNGYNNGNTYGSNGYNSGYSNGYNNDCKDENRGYYDSNNRNQWKPYGANEGNYGYDSGTYGYNSFGNNGNMRRGVSGPGYSRNFDINLRAKRSNNDEDSQCVSQCVFGYLEVLDDNRVPSETLVIKWLQDHLSNDMKRIRALREARRCFARLSTSDIEDGCEFSQSLSKCLNLELE</sequence>
<proteinExistence type="predicted"/>
<dbReference type="Proteomes" id="UP001168821">
    <property type="component" value="Unassembled WGS sequence"/>
</dbReference>
<comment type="caution">
    <text evidence="3">The sequence shown here is derived from an EMBL/GenBank/DDBJ whole genome shotgun (WGS) entry which is preliminary data.</text>
</comment>
<organism evidence="3 4">
    <name type="scientific">Zophobas morio</name>
    <dbReference type="NCBI Taxonomy" id="2755281"/>
    <lineage>
        <taxon>Eukaryota</taxon>
        <taxon>Metazoa</taxon>
        <taxon>Ecdysozoa</taxon>
        <taxon>Arthropoda</taxon>
        <taxon>Hexapoda</taxon>
        <taxon>Insecta</taxon>
        <taxon>Pterygota</taxon>
        <taxon>Neoptera</taxon>
        <taxon>Endopterygota</taxon>
        <taxon>Coleoptera</taxon>
        <taxon>Polyphaga</taxon>
        <taxon>Cucujiformia</taxon>
        <taxon>Tenebrionidae</taxon>
        <taxon>Zophobas</taxon>
    </lineage>
</organism>
<dbReference type="AlphaFoldDB" id="A0AA38I668"/>
<evidence type="ECO:0000256" key="2">
    <source>
        <dbReference type="SAM" id="SignalP"/>
    </source>
</evidence>
<evidence type="ECO:0000256" key="1">
    <source>
        <dbReference type="SAM" id="MobiDB-lite"/>
    </source>
</evidence>
<dbReference type="InterPro" id="IPR036728">
    <property type="entry name" value="PBP_GOBP_sf"/>
</dbReference>
<keyword evidence="4" id="KW-1185">Reference proteome</keyword>
<feature type="compositionally biased region" description="Basic residues" evidence="1">
    <location>
        <begin position="104"/>
        <end position="113"/>
    </location>
</feature>
<keyword evidence="2" id="KW-0732">Signal</keyword>
<evidence type="ECO:0000313" key="3">
    <source>
        <dbReference type="EMBL" id="KAJ3649726.1"/>
    </source>
</evidence>
<name>A0AA38I668_9CUCU</name>
<feature type="compositionally biased region" description="Low complexity" evidence="1">
    <location>
        <begin position="122"/>
        <end position="146"/>
    </location>
</feature>
<dbReference type="Gene3D" id="1.10.238.20">
    <property type="entry name" value="Pheromone/general odorant binding protein domain"/>
    <property type="match status" value="1"/>
</dbReference>
<feature type="chain" id="PRO_5041401619" evidence="2">
    <location>
        <begin position="22"/>
        <end position="397"/>
    </location>
</feature>
<accession>A0AA38I668</accession>
<evidence type="ECO:0000313" key="4">
    <source>
        <dbReference type="Proteomes" id="UP001168821"/>
    </source>
</evidence>
<gene>
    <name evidence="3" type="ORF">Zmor_021451</name>
</gene>
<feature type="signal peptide" evidence="2">
    <location>
        <begin position="1"/>
        <end position="21"/>
    </location>
</feature>
<feature type="region of interest" description="Disordered" evidence="1">
    <location>
        <begin position="65"/>
        <end position="225"/>
    </location>
</feature>
<dbReference type="GO" id="GO:0005549">
    <property type="term" value="F:odorant binding"/>
    <property type="evidence" value="ECO:0007669"/>
    <property type="project" value="InterPro"/>
</dbReference>